<dbReference type="PATRIC" id="fig|86840.3.peg.3306"/>
<sequence>MWGQQLGFRINQRLLKGASTVNGYEHPTRDTPAHAVYRLSWLAYANVIMTSIFLIAVSLGIGSWTKHNAQSDSAFKIGITFSVFVLVVSLAIGIYRILFLKSVRLYTDDIGVWIFRGILPWSKGVRGVKWRDIEDAMYYTGFFSWMFRSYTVRIGHRFTKTSEIFVYHLAQGHTAVEHINRMHQTILQAEQAVNPSREV</sequence>
<gene>
    <name evidence="2" type="ORF">ALO81_100939</name>
</gene>
<protein>
    <submittedName>
        <fullName evidence="2">Uncharacterized protein</fullName>
    </submittedName>
</protein>
<accession>A0A0P9LTP0</accession>
<reference evidence="2 3" key="1">
    <citation type="submission" date="2015-09" db="EMBL/GenBank/DDBJ databases">
        <title>Genome announcement of multiple Pseudomonas syringae strains.</title>
        <authorList>
            <person name="Thakur S."/>
            <person name="Wang P.W."/>
            <person name="Gong Y."/>
            <person name="Weir B.S."/>
            <person name="Guttman D.S."/>
        </authorList>
    </citation>
    <scope>NUCLEOTIDE SEQUENCE [LARGE SCALE GENOMIC DNA]</scope>
    <source>
        <strain evidence="2 3">ICMP2823</strain>
    </source>
</reference>
<comment type="caution">
    <text evidence="2">The sequence shown here is derived from an EMBL/GenBank/DDBJ whole genome shotgun (WGS) entry which is preliminary data.</text>
</comment>
<proteinExistence type="predicted"/>
<evidence type="ECO:0000256" key="1">
    <source>
        <dbReference type="SAM" id="Phobius"/>
    </source>
</evidence>
<dbReference type="Proteomes" id="UP000050564">
    <property type="component" value="Unassembled WGS sequence"/>
</dbReference>
<feature type="transmembrane region" description="Helical" evidence="1">
    <location>
        <begin position="77"/>
        <end position="98"/>
    </location>
</feature>
<evidence type="ECO:0000313" key="3">
    <source>
        <dbReference type="Proteomes" id="UP000050564"/>
    </source>
</evidence>
<organism evidence="2 3">
    <name type="scientific">Pseudomonas cannabina</name>
    <dbReference type="NCBI Taxonomy" id="86840"/>
    <lineage>
        <taxon>Bacteria</taxon>
        <taxon>Pseudomonadati</taxon>
        <taxon>Pseudomonadota</taxon>
        <taxon>Gammaproteobacteria</taxon>
        <taxon>Pseudomonadales</taxon>
        <taxon>Pseudomonadaceae</taxon>
        <taxon>Pseudomonas</taxon>
    </lineage>
</organism>
<keyword evidence="1" id="KW-1133">Transmembrane helix</keyword>
<name>A0A0P9LTP0_PSECA</name>
<feature type="transmembrane region" description="Helical" evidence="1">
    <location>
        <begin position="41"/>
        <end position="65"/>
    </location>
</feature>
<dbReference type="EMBL" id="LJPX01000017">
    <property type="protein sequence ID" value="KPW81631.1"/>
    <property type="molecule type" value="Genomic_DNA"/>
</dbReference>
<keyword evidence="1" id="KW-0812">Transmembrane</keyword>
<dbReference type="AlphaFoldDB" id="A0A0P9LTP0"/>
<keyword evidence="1" id="KW-0472">Membrane</keyword>
<evidence type="ECO:0000313" key="2">
    <source>
        <dbReference type="EMBL" id="KPW81631.1"/>
    </source>
</evidence>